<proteinExistence type="predicted"/>
<evidence type="ECO:0000313" key="3">
    <source>
        <dbReference type="WBParaSite" id="PTRK_0001126700.1"/>
    </source>
</evidence>
<keyword evidence="2" id="KW-1185">Reference proteome</keyword>
<dbReference type="WBParaSite" id="PTRK_0001126700.1">
    <property type="protein sequence ID" value="PTRK_0001126700.1"/>
    <property type="gene ID" value="PTRK_0001126700"/>
</dbReference>
<accession>A0A0N4ZRY4</accession>
<organism evidence="2 3">
    <name type="scientific">Parastrongyloides trichosuri</name>
    <name type="common">Possum-specific nematode worm</name>
    <dbReference type="NCBI Taxonomy" id="131310"/>
    <lineage>
        <taxon>Eukaryota</taxon>
        <taxon>Metazoa</taxon>
        <taxon>Ecdysozoa</taxon>
        <taxon>Nematoda</taxon>
        <taxon>Chromadorea</taxon>
        <taxon>Rhabditida</taxon>
        <taxon>Tylenchina</taxon>
        <taxon>Panagrolaimomorpha</taxon>
        <taxon>Strongyloidoidea</taxon>
        <taxon>Strongyloididae</taxon>
        <taxon>Parastrongyloides</taxon>
    </lineage>
</organism>
<evidence type="ECO:0000259" key="1">
    <source>
        <dbReference type="PROSITE" id="PS50181"/>
    </source>
</evidence>
<evidence type="ECO:0000313" key="2">
    <source>
        <dbReference type="Proteomes" id="UP000038045"/>
    </source>
</evidence>
<reference evidence="3" key="1">
    <citation type="submission" date="2017-02" db="UniProtKB">
        <authorList>
            <consortium name="WormBaseParasite"/>
        </authorList>
    </citation>
    <scope>IDENTIFICATION</scope>
</reference>
<protein>
    <submittedName>
        <fullName evidence="3">F-box domain-containing protein</fullName>
    </submittedName>
</protein>
<dbReference type="AlphaFoldDB" id="A0A0N4ZRY4"/>
<feature type="domain" description="F-box" evidence="1">
    <location>
        <begin position="1"/>
        <end position="48"/>
    </location>
</feature>
<dbReference type="InterPro" id="IPR001810">
    <property type="entry name" value="F-box_dom"/>
</dbReference>
<dbReference type="PROSITE" id="PS50181">
    <property type="entry name" value="FBOX"/>
    <property type="match status" value="1"/>
</dbReference>
<name>A0A0N4ZRY4_PARTI</name>
<dbReference type="Proteomes" id="UP000038045">
    <property type="component" value="Unplaced"/>
</dbReference>
<sequence>MILNYLPIELNYLILSQLSYEDIINLQEACQSTASIIFHYLSKIYRLQIADDPSDCILENVEGKKIPYKIENLKSVMNSCLKINSVVIATRGVDKFTSNNELFSTIFENGLYNECGYLGTFFSIAPQHYLTSNQLKTVALHVDLMMDKIFETRIIYPTADLQFATNMLADKNFDVFIQIGFCATTKHPYDFLPRSFIGMDMHNTFAYFKKRGYRGSIDVSPQTEYMDLTLEKNNIEYSFALFYYDENLCFIGDEDMDEGMNDNNYDDISIEEEYFGNVNQNNSSEIDSLNNVYMSDEEIIQISSIQSNNINNTFLLQKISSISDDNLLIPLEYFQNPLLTTGQETKE</sequence>